<organism evidence="1 2">
    <name type="scientific">Rhizophagus clarus</name>
    <dbReference type="NCBI Taxonomy" id="94130"/>
    <lineage>
        <taxon>Eukaryota</taxon>
        <taxon>Fungi</taxon>
        <taxon>Fungi incertae sedis</taxon>
        <taxon>Mucoromycota</taxon>
        <taxon>Glomeromycotina</taxon>
        <taxon>Glomeromycetes</taxon>
        <taxon>Glomerales</taxon>
        <taxon>Glomeraceae</taxon>
        <taxon>Rhizophagus</taxon>
    </lineage>
</organism>
<evidence type="ECO:0000313" key="2">
    <source>
        <dbReference type="Proteomes" id="UP000247702"/>
    </source>
</evidence>
<keyword evidence="2" id="KW-1185">Reference proteome</keyword>
<dbReference type="Proteomes" id="UP000247702">
    <property type="component" value="Unassembled WGS sequence"/>
</dbReference>
<comment type="caution">
    <text evidence="1">The sequence shown here is derived from an EMBL/GenBank/DDBJ whole genome shotgun (WGS) entry which is preliminary data.</text>
</comment>
<gene>
    <name evidence="1" type="ORF">RclHR1_10340002</name>
</gene>
<sequence>MNSTKICHRLNQIIISITLFTNLSANISDDEVLSIRTNIKECRVGALLNKNWKQLSNVGEGYFLESVMICFSPEDVT</sequence>
<accession>A0A2Z6QD57</accession>
<reference evidence="1 2" key="1">
    <citation type="submission" date="2017-11" db="EMBL/GenBank/DDBJ databases">
        <title>The genome of Rhizophagus clarus HR1 reveals common genetic basis of auxotrophy among arbuscular mycorrhizal fungi.</title>
        <authorList>
            <person name="Kobayashi Y."/>
        </authorList>
    </citation>
    <scope>NUCLEOTIDE SEQUENCE [LARGE SCALE GENOMIC DNA]</scope>
    <source>
        <strain evidence="1 2">HR1</strain>
    </source>
</reference>
<evidence type="ECO:0000313" key="1">
    <source>
        <dbReference type="EMBL" id="GBB83639.1"/>
    </source>
</evidence>
<proteinExistence type="predicted"/>
<protein>
    <submittedName>
        <fullName evidence="1">Uncharacterized protein</fullName>
    </submittedName>
</protein>
<name>A0A2Z6QD57_9GLOM</name>
<dbReference type="EMBL" id="BEXD01000041">
    <property type="protein sequence ID" value="GBB83639.1"/>
    <property type="molecule type" value="Genomic_DNA"/>
</dbReference>
<dbReference type="AlphaFoldDB" id="A0A2Z6QD57"/>